<feature type="binding site" description="axial binding residue" evidence="14">
    <location>
        <position position="72"/>
    </location>
    <ligand>
        <name>heme</name>
        <dbReference type="ChEBI" id="CHEBI:30413"/>
        <label>2</label>
    </ligand>
    <ligandPart>
        <name>Fe</name>
        <dbReference type="ChEBI" id="CHEBI:18248"/>
    </ligandPart>
</feature>
<sequence length="195" mass="21659">MSRIRFIFLLACVTALMGLGISLLGAEVVKKTGDEAFCGSCHDMQPMVKTFQQDTHGGNNAHGFTAECVDCHLPHNSTLGYLVSKGSQGANDVFKTVFTDTSKIDWLAHRKQREEFVYDSGCLKCHSKLLDKTAASNPKSLEMHQHYKEMQKSETPLKCASCHVTVGHNGALRGELNQTHPEYKFLEERLGAKKE</sequence>
<feature type="binding site" description="covalent" evidence="13">
    <location>
        <position position="162"/>
    </location>
    <ligand>
        <name>heme</name>
        <dbReference type="ChEBI" id="CHEBI:30413"/>
        <label>4</label>
    </ligand>
</feature>
<dbReference type="GO" id="GO:0009055">
    <property type="term" value="F:electron transfer activity"/>
    <property type="evidence" value="ECO:0007669"/>
    <property type="project" value="TreeGrafter"/>
</dbReference>
<feature type="binding site" evidence="13">
    <location>
        <position position="85"/>
    </location>
    <ligand>
        <name>a menaquinol</name>
        <dbReference type="ChEBI" id="CHEBI:18151"/>
    </ligand>
</feature>
<proteinExistence type="inferred from homology"/>
<keyword evidence="5 12" id="KW-0349">Heme</keyword>
<evidence type="ECO:0000256" key="7">
    <source>
        <dbReference type="ARBA" id="ARBA00022723"/>
    </source>
</evidence>
<dbReference type="Proteomes" id="UP000249005">
    <property type="component" value="Chromosome 1"/>
</dbReference>
<feature type="binding site" description="axial binding residue" evidence="14">
    <location>
        <position position="168"/>
    </location>
    <ligand>
        <name>heme</name>
        <dbReference type="ChEBI" id="CHEBI:30413"/>
        <label>2</label>
    </ligand>
    <ligandPart>
        <name>Fe</name>
        <dbReference type="ChEBI" id="CHEBI:18248"/>
    </ligandPart>
</feature>
<feature type="binding site" description="covalent" evidence="13">
    <location>
        <position position="125"/>
    </location>
    <ligand>
        <name>heme</name>
        <dbReference type="ChEBI" id="CHEBI:30413"/>
        <label>3</label>
    </ligand>
</feature>
<evidence type="ECO:0000256" key="10">
    <source>
        <dbReference type="ARBA" id="ARBA00023004"/>
    </source>
</evidence>
<evidence type="ECO:0000256" key="5">
    <source>
        <dbReference type="ARBA" id="ARBA00022617"/>
    </source>
</evidence>
<comment type="subcellular location">
    <subcellularLocation>
        <location evidence="1">Cell membrane</location>
        <topology evidence="1">Single-pass membrane protein</topology>
    </subcellularLocation>
</comment>
<name>A0A2X4XQF9_9GAMM</name>
<evidence type="ECO:0000256" key="1">
    <source>
        <dbReference type="ARBA" id="ARBA00004162"/>
    </source>
</evidence>
<dbReference type="InterPro" id="IPR051174">
    <property type="entry name" value="Cytochrome_c-type_ET"/>
</dbReference>
<evidence type="ECO:0000256" key="13">
    <source>
        <dbReference type="PIRSR" id="PIRSR000013-1"/>
    </source>
</evidence>
<feature type="binding site" description="covalent" evidence="13">
    <location>
        <position position="122"/>
    </location>
    <ligand>
        <name>heme</name>
        <dbReference type="ChEBI" id="CHEBI:30413"/>
        <label>3</label>
    </ligand>
</feature>
<keyword evidence="7 12" id="KW-0479">Metal-binding</keyword>
<evidence type="ECO:0000256" key="6">
    <source>
        <dbReference type="ARBA" id="ARBA00022692"/>
    </source>
</evidence>
<organism evidence="16 17">
    <name type="scientific">Leminorella richardii</name>
    <dbReference type="NCBI Taxonomy" id="158841"/>
    <lineage>
        <taxon>Bacteria</taxon>
        <taxon>Pseudomonadati</taxon>
        <taxon>Pseudomonadota</taxon>
        <taxon>Gammaproteobacteria</taxon>
        <taxon>Enterobacterales</taxon>
        <taxon>Budviciaceae</taxon>
        <taxon>Leminorella</taxon>
    </lineage>
</organism>
<evidence type="ECO:0000256" key="14">
    <source>
        <dbReference type="PIRSR" id="PIRSR000013-2"/>
    </source>
</evidence>
<feature type="binding site" description="axial binding residue" evidence="14">
    <location>
        <position position="163"/>
    </location>
    <ligand>
        <name>heme</name>
        <dbReference type="ChEBI" id="CHEBI:30413"/>
        <label>4</label>
    </ligand>
    <ligandPart>
        <name>Fe</name>
        <dbReference type="ChEBI" id="CHEBI:18248"/>
    </ligandPart>
</feature>
<dbReference type="AlphaFoldDB" id="A0A2X4XQF9"/>
<dbReference type="PANTHER" id="PTHR30333">
    <property type="entry name" value="CYTOCHROME C-TYPE PROTEIN"/>
    <property type="match status" value="1"/>
</dbReference>
<keyword evidence="11" id="KW-0472">Membrane</keyword>
<dbReference type="OrthoDB" id="9782159at2"/>
<feature type="binding site" description="covalent" evidence="13">
    <location>
        <position position="68"/>
    </location>
    <ligand>
        <name>heme</name>
        <dbReference type="ChEBI" id="CHEBI:30413"/>
        <label>2</label>
    </ligand>
</feature>
<feature type="binding site" description="covalent" evidence="13">
    <location>
        <position position="41"/>
    </location>
    <ligand>
        <name>heme</name>
        <dbReference type="ChEBI" id="CHEBI:30413"/>
        <label>1</label>
    </ligand>
</feature>
<gene>
    <name evidence="16" type="primary">torY_2</name>
    <name evidence="16" type="ORF">NCTC12151_02493</name>
</gene>
<evidence type="ECO:0000256" key="8">
    <source>
        <dbReference type="ARBA" id="ARBA00022982"/>
    </source>
</evidence>
<evidence type="ECO:0000313" key="17">
    <source>
        <dbReference type="Proteomes" id="UP000249005"/>
    </source>
</evidence>
<feature type="binding site" description="covalent" evidence="13">
    <location>
        <position position="71"/>
    </location>
    <ligand>
        <name>heme</name>
        <dbReference type="ChEBI" id="CHEBI:30413"/>
        <label>2</label>
    </ligand>
</feature>
<feature type="domain" description="NapC/NirT cytochrome c N-terminal" evidence="15">
    <location>
        <begin position="6"/>
        <end position="169"/>
    </location>
</feature>
<protein>
    <recommendedName>
        <fullName evidence="12">Cytochrome c-type protein</fullName>
    </recommendedName>
</protein>
<dbReference type="GO" id="GO:0009061">
    <property type="term" value="P:anaerobic respiration"/>
    <property type="evidence" value="ECO:0007669"/>
    <property type="project" value="TreeGrafter"/>
</dbReference>
<feature type="binding site" evidence="13">
    <location>
        <position position="92"/>
    </location>
    <ligand>
        <name>a menaquinol</name>
        <dbReference type="ChEBI" id="CHEBI:18151"/>
    </ligand>
</feature>
<evidence type="ECO:0000313" key="16">
    <source>
        <dbReference type="EMBL" id="SQI42175.1"/>
    </source>
</evidence>
<keyword evidence="17" id="KW-1185">Reference proteome</keyword>
<reference evidence="16 17" key="1">
    <citation type="submission" date="2018-06" db="EMBL/GenBank/DDBJ databases">
        <authorList>
            <consortium name="Pathogen Informatics"/>
            <person name="Doyle S."/>
        </authorList>
    </citation>
    <scope>NUCLEOTIDE SEQUENCE [LARGE SCALE GENOMIC DNA]</scope>
    <source>
        <strain evidence="16 17">NCTC12151</strain>
    </source>
</reference>
<feature type="binding site" description="covalent" evidence="13">
    <location>
        <position position="38"/>
    </location>
    <ligand>
        <name>heme</name>
        <dbReference type="ChEBI" id="CHEBI:30413"/>
        <label>1</label>
    </ligand>
</feature>
<accession>A0A2X4XQF9</accession>
<dbReference type="InterPro" id="IPR036280">
    <property type="entry name" value="Multihaem_cyt_sf"/>
</dbReference>
<dbReference type="Gene3D" id="1.10.3820.10">
    <property type="entry name" value="Di-heme elbow motif domain"/>
    <property type="match status" value="1"/>
</dbReference>
<feature type="binding site" description="covalent" evidence="13">
    <location>
        <position position="159"/>
    </location>
    <ligand>
        <name>heme</name>
        <dbReference type="ChEBI" id="CHEBI:30413"/>
        <label>4</label>
    </ligand>
</feature>
<comment type="PTM">
    <text evidence="12">Binds 4 heme groups per subunit.</text>
</comment>
<evidence type="ECO:0000256" key="4">
    <source>
        <dbReference type="ARBA" id="ARBA00022475"/>
    </source>
</evidence>
<dbReference type="GO" id="GO:0046872">
    <property type="term" value="F:metal ion binding"/>
    <property type="evidence" value="ECO:0007669"/>
    <property type="project" value="UniProtKB-KW"/>
</dbReference>
<keyword evidence="9" id="KW-1133">Transmembrane helix</keyword>
<dbReference type="SUPFAM" id="SSF48695">
    <property type="entry name" value="Multiheme cytochromes"/>
    <property type="match status" value="1"/>
</dbReference>
<dbReference type="EMBL" id="LS483470">
    <property type="protein sequence ID" value="SQI42175.1"/>
    <property type="molecule type" value="Genomic_DNA"/>
</dbReference>
<evidence type="ECO:0000259" key="15">
    <source>
        <dbReference type="Pfam" id="PF03264"/>
    </source>
</evidence>
<keyword evidence="10 12" id="KW-0408">Iron</keyword>
<evidence type="ECO:0000256" key="2">
    <source>
        <dbReference type="ARBA" id="ARBA00007395"/>
    </source>
</evidence>
<dbReference type="PIRSF" id="PIRSF000013">
    <property type="entry name" value="4_hem_cytochrm_NapC"/>
    <property type="match status" value="1"/>
</dbReference>
<keyword evidence="8 12" id="KW-0249">Electron transport</keyword>
<dbReference type="Pfam" id="PF03264">
    <property type="entry name" value="Cytochrom_NNT"/>
    <property type="match status" value="1"/>
</dbReference>
<evidence type="ECO:0000256" key="11">
    <source>
        <dbReference type="ARBA" id="ARBA00023136"/>
    </source>
</evidence>
<dbReference type="RefSeq" id="WP_111740927.1">
    <property type="nucleotide sequence ID" value="NZ_LR698987.1"/>
</dbReference>
<comment type="cofactor">
    <cofactor evidence="13">
        <name>heme</name>
        <dbReference type="ChEBI" id="CHEBI:30413"/>
    </cofactor>
    <text evidence="13">Binds 4 heme groups per subunit.</text>
</comment>
<dbReference type="GO" id="GO:0019333">
    <property type="term" value="P:denitrification pathway"/>
    <property type="evidence" value="ECO:0007669"/>
    <property type="project" value="InterPro"/>
</dbReference>
<evidence type="ECO:0000256" key="3">
    <source>
        <dbReference type="ARBA" id="ARBA00022448"/>
    </source>
</evidence>
<keyword evidence="6" id="KW-0812">Transmembrane</keyword>
<evidence type="ECO:0000256" key="12">
    <source>
        <dbReference type="PIRNR" id="PIRNR000013"/>
    </source>
</evidence>
<dbReference type="InterPro" id="IPR024717">
    <property type="entry name" value="NapC/NirT/NrfH"/>
</dbReference>
<keyword evidence="3 12" id="KW-0813">Transport</keyword>
<dbReference type="InterPro" id="IPR005126">
    <property type="entry name" value="NapC/NirT_cyt_c_N"/>
</dbReference>
<evidence type="ECO:0000256" key="9">
    <source>
        <dbReference type="ARBA" id="ARBA00022989"/>
    </source>
</evidence>
<keyword evidence="4" id="KW-1003">Cell membrane</keyword>
<dbReference type="PANTHER" id="PTHR30333:SF1">
    <property type="entry name" value="CYTOCHROME C-TYPE PROTEIN NAPC"/>
    <property type="match status" value="1"/>
</dbReference>
<dbReference type="InterPro" id="IPR038266">
    <property type="entry name" value="NapC/NirT_cytc_sf"/>
</dbReference>
<dbReference type="GO" id="GO:0020037">
    <property type="term" value="F:heme binding"/>
    <property type="evidence" value="ECO:0007669"/>
    <property type="project" value="InterPro"/>
</dbReference>
<feature type="binding site" description="axial binding residue" evidence="14">
    <location>
        <position position="44"/>
    </location>
    <ligand>
        <name>heme</name>
        <dbReference type="ChEBI" id="CHEBI:30413"/>
        <label>1</label>
    </ligand>
    <ligandPart>
        <name>Fe</name>
        <dbReference type="ChEBI" id="CHEBI:18248"/>
    </ligandPart>
</feature>
<comment type="similarity">
    <text evidence="2">Belongs to the NapC/NirT/NrfH family.</text>
</comment>
<dbReference type="KEGG" id="lri:NCTC12151_02493"/>
<dbReference type="GO" id="GO:0005886">
    <property type="term" value="C:plasma membrane"/>
    <property type="evidence" value="ECO:0007669"/>
    <property type="project" value="UniProtKB-SubCell"/>
</dbReference>
<feature type="binding site" description="axial binding residue" evidence="14">
    <location>
        <position position="126"/>
    </location>
    <ligand>
        <name>heme</name>
        <dbReference type="ChEBI" id="CHEBI:30413"/>
        <label>3</label>
    </ligand>
    <ligandPart>
        <name>Fe</name>
        <dbReference type="ChEBI" id="CHEBI:18248"/>
    </ligandPart>
</feature>
<feature type="binding site" description="axial binding residue" evidence="14">
    <location>
        <position position="92"/>
    </location>
    <ligand>
        <name>heme</name>
        <dbReference type="ChEBI" id="CHEBI:30413"/>
        <label>1</label>
    </ligand>
    <ligandPart>
        <name>Fe</name>
        <dbReference type="ChEBI" id="CHEBI:18248"/>
    </ligandPart>
</feature>